<dbReference type="GO" id="GO:0005886">
    <property type="term" value="C:plasma membrane"/>
    <property type="evidence" value="ECO:0007669"/>
    <property type="project" value="UniProtKB-SubCell"/>
</dbReference>
<keyword evidence="6 7" id="KW-0472">Membrane</keyword>
<keyword evidence="5 7" id="KW-1133">Transmembrane helix</keyword>
<protein>
    <submittedName>
        <fullName evidence="9">Antiseptic resistance protein</fullName>
    </submittedName>
</protein>
<dbReference type="KEGG" id="mlv:CVS47_01715"/>
<evidence type="ECO:0000256" key="7">
    <source>
        <dbReference type="SAM" id="Phobius"/>
    </source>
</evidence>
<dbReference type="SUPFAM" id="SSF103473">
    <property type="entry name" value="MFS general substrate transporter"/>
    <property type="match status" value="1"/>
</dbReference>
<feature type="transmembrane region" description="Helical" evidence="7">
    <location>
        <begin position="194"/>
        <end position="215"/>
    </location>
</feature>
<evidence type="ECO:0000259" key="8">
    <source>
        <dbReference type="PROSITE" id="PS50850"/>
    </source>
</evidence>
<feature type="transmembrane region" description="Helical" evidence="7">
    <location>
        <begin position="107"/>
        <end position="126"/>
    </location>
</feature>
<dbReference type="GO" id="GO:0022857">
    <property type="term" value="F:transmembrane transporter activity"/>
    <property type="evidence" value="ECO:0007669"/>
    <property type="project" value="InterPro"/>
</dbReference>
<sequence length="533" mass="54863">MLILIVYRLDGIEMEQDMTGTITAAIRAERQERVGWRGWAALAVLMLPVLLVSVDNTVLSFALPAIAVDLEPTSIQQLWIVDAYPLVLAALLVTMGTMGDRFGRRRMLLIGALGFGTVSAAAAFAPSAELLIAARALMGVFGAMLMPSTLSLLRTIFTDREQRRLAIAVWAAGFSAGSALGPIVGGILLEHFAWGAVFLLAVPVLIPLLVLVPVLVPETRDPKPGRIDLASIALSLGAMVPIVYAIKEVAVEGLASVAPVLFAVGLVFAALFVRRQLRLETPMLDMELFRRPAFSGAIMVNLLSVVGLVGFLYFVAQHLQLVVGLSPLNAGLALLPGLLAMIAAGLLVVPIARRVAPRIVVPAALVFSVVGYVIVALTAADNALPLLIAAFVALGIGIGSAETVSNELILANAPPAKAGAASAVSETAYELGAVLGTAVLGGLLTALYRANLSLPAGLPAEAADAARETLGGAVAAADGLDGAMGQALRDAAAHAFDAGVGVTALIGAGLIVVAAIIAATTLGGRPKKERVTP</sequence>
<dbReference type="CDD" id="cd17321">
    <property type="entry name" value="MFS_MMR_MDR_like"/>
    <property type="match status" value="1"/>
</dbReference>
<keyword evidence="4 7" id="KW-0812">Transmembrane</keyword>
<evidence type="ECO:0000256" key="6">
    <source>
        <dbReference type="ARBA" id="ARBA00023136"/>
    </source>
</evidence>
<accession>A0A3S9WAF8</accession>
<dbReference type="InterPro" id="IPR036259">
    <property type="entry name" value="MFS_trans_sf"/>
</dbReference>
<feature type="transmembrane region" description="Helical" evidence="7">
    <location>
        <begin position="227"/>
        <end position="247"/>
    </location>
</feature>
<feature type="transmembrane region" description="Helical" evidence="7">
    <location>
        <begin position="431"/>
        <end position="450"/>
    </location>
</feature>
<evidence type="ECO:0000256" key="5">
    <source>
        <dbReference type="ARBA" id="ARBA00022989"/>
    </source>
</evidence>
<feature type="transmembrane region" description="Helical" evidence="7">
    <location>
        <begin position="132"/>
        <end position="153"/>
    </location>
</feature>
<dbReference type="EMBL" id="CP031423">
    <property type="protein sequence ID" value="AZS37088.1"/>
    <property type="molecule type" value="Genomic_DNA"/>
</dbReference>
<organism evidence="9 10">
    <name type="scientific">Microbacterium lemovicicum</name>
    <dbReference type="NCBI Taxonomy" id="1072463"/>
    <lineage>
        <taxon>Bacteria</taxon>
        <taxon>Bacillati</taxon>
        <taxon>Actinomycetota</taxon>
        <taxon>Actinomycetes</taxon>
        <taxon>Micrococcales</taxon>
        <taxon>Microbacteriaceae</taxon>
        <taxon>Microbacterium</taxon>
    </lineage>
</organism>
<dbReference type="PANTHER" id="PTHR42718">
    <property type="entry name" value="MAJOR FACILITATOR SUPERFAMILY MULTIDRUG TRANSPORTER MFSC"/>
    <property type="match status" value="1"/>
</dbReference>
<feature type="transmembrane region" description="Helical" evidence="7">
    <location>
        <begin position="294"/>
        <end position="316"/>
    </location>
</feature>
<dbReference type="Pfam" id="PF07690">
    <property type="entry name" value="MFS_1"/>
    <property type="match status" value="1"/>
</dbReference>
<feature type="transmembrane region" description="Helical" evidence="7">
    <location>
        <begin position="165"/>
        <end position="188"/>
    </location>
</feature>
<feature type="transmembrane region" description="Helical" evidence="7">
    <location>
        <begin position="253"/>
        <end position="273"/>
    </location>
</feature>
<feature type="domain" description="Major facilitator superfamily (MFS) profile" evidence="8">
    <location>
        <begin position="41"/>
        <end position="526"/>
    </location>
</feature>
<feature type="transmembrane region" description="Helical" evidence="7">
    <location>
        <begin position="386"/>
        <end position="410"/>
    </location>
</feature>
<evidence type="ECO:0000256" key="1">
    <source>
        <dbReference type="ARBA" id="ARBA00004651"/>
    </source>
</evidence>
<dbReference type="InterPro" id="IPR020846">
    <property type="entry name" value="MFS_dom"/>
</dbReference>
<dbReference type="Gene3D" id="1.20.1720.10">
    <property type="entry name" value="Multidrug resistance protein D"/>
    <property type="match status" value="1"/>
</dbReference>
<comment type="subcellular location">
    <subcellularLocation>
        <location evidence="1">Cell membrane</location>
        <topology evidence="1">Multi-pass membrane protein</topology>
    </subcellularLocation>
</comment>
<keyword evidence="10" id="KW-1185">Reference proteome</keyword>
<evidence type="ECO:0000256" key="4">
    <source>
        <dbReference type="ARBA" id="ARBA00022692"/>
    </source>
</evidence>
<keyword evidence="3" id="KW-1003">Cell membrane</keyword>
<evidence type="ECO:0000313" key="9">
    <source>
        <dbReference type="EMBL" id="AZS37088.1"/>
    </source>
</evidence>
<dbReference type="Proteomes" id="UP000276888">
    <property type="component" value="Chromosome"/>
</dbReference>
<evidence type="ECO:0000313" key="10">
    <source>
        <dbReference type="Proteomes" id="UP000276888"/>
    </source>
</evidence>
<feature type="transmembrane region" description="Helical" evidence="7">
    <location>
        <begin position="74"/>
        <end position="95"/>
    </location>
</feature>
<keyword evidence="2" id="KW-0813">Transport</keyword>
<feature type="transmembrane region" description="Helical" evidence="7">
    <location>
        <begin position="498"/>
        <end position="522"/>
    </location>
</feature>
<dbReference type="PANTHER" id="PTHR42718:SF47">
    <property type="entry name" value="METHYL VIOLOGEN RESISTANCE PROTEIN SMVA"/>
    <property type="match status" value="1"/>
</dbReference>
<dbReference type="Gene3D" id="1.20.1250.20">
    <property type="entry name" value="MFS general substrate transporter like domains"/>
    <property type="match status" value="1"/>
</dbReference>
<feature type="transmembrane region" description="Helical" evidence="7">
    <location>
        <begin position="36"/>
        <end position="54"/>
    </location>
</feature>
<reference evidence="9 10" key="1">
    <citation type="submission" date="2018-08" db="EMBL/GenBank/DDBJ databases">
        <title>Microbacterium lemovicicum sp. nov., a bacterium isolated from a natural uranium-rich soil.</title>
        <authorList>
            <person name="ORTET P."/>
        </authorList>
    </citation>
    <scope>NUCLEOTIDE SEQUENCE [LARGE SCALE GENOMIC DNA]</scope>
    <source>
        <strain evidence="9 10">Viu22</strain>
    </source>
</reference>
<dbReference type="PROSITE" id="PS50850">
    <property type="entry name" value="MFS"/>
    <property type="match status" value="1"/>
</dbReference>
<feature type="transmembrane region" description="Helical" evidence="7">
    <location>
        <begin position="328"/>
        <end position="352"/>
    </location>
</feature>
<proteinExistence type="predicted"/>
<feature type="transmembrane region" description="Helical" evidence="7">
    <location>
        <begin position="359"/>
        <end position="380"/>
    </location>
</feature>
<dbReference type="InterPro" id="IPR011701">
    <property type="entry name" value="MFS"/>
</dbReference>
<evidence type="ECO:0000256" key="2">
    <source>
        <dbReference type="ARBA" id="ARBA00022448"/>
    </source>
</evidence>
<dbReference type="AlphaFoldDB" id="A0A3S9WAF8"/>
<name>A0A3S9WAF8_9MICO</name>
<evidence type="ECO:0000256" key="3">
    <source>
        <dbReference type="ARBA" id="ARBA00022475"/>
    </source>
</evidence>
<gene>
    <name evidence="9" type="primary">qacA_1</name>
    <name evidence="9" type="ORF">CVS47_01715</name>
</gene>